<dbReference type="EMBL" id="BAABDD010000001">
    <property type="protein sequence ID" value="GAA3724771.1"/>
    <property type="molecule type" value="Genomic_DNA"/>
</dbReference>
<dbReference type="RefSeq" id="WP_344966297.1">
    <property type="nucleotide sequence ID" value="NZ_BAABDD010000001.1"/>
</dbReference>
<evidence type="ECO:0000313" key="2">
    <source>
        <dbReference type="Proteomes" id="UP001500908"/>
    </source>
</evidence>
<sequence>MSAPDDERPVELFDDDIEILPDTAVEERAAGWGDTFADGDDVARLLEERPPHWD</sequence>
<protein>
    <submittedName>
        <fullName evidence="1">Uncharacterized protein</fullName>
    </submittedName>
</protein>
<gene>
    <name evidence="1" type="ORF">GCM10022402_01730</name>
</gene>
<accession>A0ABP7EU91</accession>
<comment type="caution">
    <text evidence="1">The sequence shown here is derived from an EMBL/GenBank/DDBJ whole genome shotgun (WGS) entry which is preliminary data.</text>
</comment>
<reference evidence="2" key="1">
    <citation type="journal article" date="2019" name="Int. J. Syst. Evol. Microbiol.">
        <title>The Global Catalogue of Microorganisms (GCM) 10K type strain sequencing project: providing services to taxonomists for standard genome sequencing and annotation.</title>
        <authorList>
            <consortium name="The Broad Institute Genomics Platform"/>
            <consortium name="The Broad Institute Genome Sequencing Center for Infectious Disease"/>
            <person name="Wu L."/>
            <person name="Ma J."/>
        </authorList>
    </citation>
    <scope>NUCLEOTIDE SEQUENCE [LARGE SCALE GENOMIC DNA]</scope>
    <source>
        <strain evidence="2">JCM 17137</strain>
    </source>
</reference>
<name>A0ABP7EU91_9ACTN</name>
<organism evidence="1 2">
    <name type="scientific">Salinactinospora qingdaonensis</name>
    <dbReference type="NCBI Taxonomy" id="702744"/>
    <lineage>
        <taxon>Bacteria</taxon>
        <taxon>Bacillati</taxon>
        <taxon>Actinomycetota</taxon>
        <taxon>Actinomycetes</taxon>
        <taxon>Streptosporangiales</taxon>
        <taxon>Nocardiopsidaceae</taxon>
        <taxon>Salinactinospora</taxon>
    </lineage>
</organism>
<keyword evidence="2" id="KW-1185">Reference proteome</keyword>
<evidence type="ECO:0000313" key="1">
    <source>
        <dbReference type="EMBL" id="GAA3724771.1"/>
    </source>
</evidence>
<proteinExistence type="predicted"/>
<dbReference type="Proteomes" id="UP001500908">
    <property type="component" value="Unassembled WGS sequence"/>
</dbReference>